<proteinExistence type="predicted"/>
<feature type="transmembrane region" description="Helical" evidence="2">
    <location>
        <begin position="61"/>
        <end position="82"/>
    </location>
</feature>
<keyword evidence="2" id="KW-0812">Transmembrane</keyword>
<feature type="region of interest" description="Disordered" evidence="1">
    <location>
        <begin position="93"/>
        <end position="221"/>
    </location>
</feature>
<evidence type="ECO:0000313" key="5">
    <source>
        <dbReference type="Proteomes" id="UP001499843"/>
    </source>
</evidence>
<feature type="compositionally biased region" description="Low complexity" evidence="1">
    <location>
        <begin position="171"/>
        <end position="186"/>
    </location>
</feature>
<gene>
    <name evidence="4" type="ORF">GCM10009850_076480</name>
</gene>
<dbReference type="RefSeq" id="WP_344486208.1">
    <property type="nucleotide sequence ID" value="NZ_BAAAQX010000025.1"/>
</dbReference>
<feature type="transmembrane region" description="Helical" evidence="2">
    <location>
        <begin position="29"/>
        <end position="49"/>
    </location>
</feature>
<organism evidence="4 5">
    <name type="scientific">Nonomuraea monospora</name>
    <dbReference type="NCBI Taxonomy" id="568818"/>
    <lineage>
        <taxon>Bacteria</taxon>
        <taxon>Bacillati</taxon>
        <taxon>Actinomycetota</taxon>
        <taxon>Actinomycetes</taxon>
        <taxon>Streptosporangiales</taxon>
        <taxon>Streptosporangiaceae</taxon>
        <taxon>Nonomuraea</taxon>
    </lineage>
</organism>
<comment type="caution">
    <text evidence="4">The sequence shown here is derived from an EMBL/GenBank/DDBJ whole genome shotgun (WGS) entry which is preliminary data.</text>
</comment>
<reference evidence="4 5" key="1">
    <citation type="journal article" date="2019" name="Int. J. Syst. Evol. Microbiol.">
        <title>The Global Catalogue of Microorganisms (GCM) 10K type strain sequencing project: providing services to taxonomists for standard genome sequencing and annotation.</title>
        <authorList>
            <consortium name="The Broad Institute Genomics Platform"/>
            <consortium name="The Broad Institute Genome Sequencing Center for Infectious Disease"/>
            <person name="Wu L."/>
            <person name="Ma J."/>
        </authorList>
    </citation>
    <scope>NUCLEOTIDE SEQUENCE [LARGE SCALE GENOMIC DNA]</scope>
    <source>
        <strain evidence="4 5">JCM 16114</strain>
    </source>
</reference>
<feature type="chain" id="PRO_5046100015" evidence="3">
    <location>
        <begin position="20"/>
        <end position="221"/>
    </location>
</feature>
<dbReference type="EMBL" id="BAAAQX010000025">
    <property type="protein sequence ID" value="GAA2212186.1"/>
    <property type="molecule type" value="Genomic_DNA"/>
</dbReference>
<sequence length="221" mass="22029">MTGPHLAGNALAAATAAVAASHLGVAGTVLGAALVSVGTTAGTAVYAHYLERTGGLKRLPWGKVAVTTGLVFALSMGGILAYQTVAGRTVADQLTGKPAHKIARSEPAHGRDRNPEPGNPARRVRTVTTPSVSRSAVPEATPAPTVTSTITATPAPSGEPTPTPVPADTIGASGPPSQSPAPVSSVPAPPHLEPADRTGHPPAVPTTTPDEAATSQDDPRQ</sequence>
<feature type="compositionally biased region" description="Basic and acidic residues" evidence="1">
    <location>
        <begin position="103"/>
        <end position="115"/>
    </location>
</feature>
<feature type="compositionally biased region" description="Polar residues" evidence="1">
    <location>
        <begin position="144"/>
        <end position="154"/>
    </location>
</feature>
<feature type="signal peptide" evidence="3">
    <location>
        <begin position="1"/>
        <end position="19"/>
    </location>
</feature>
<evidence type="ECO:0000256" key="2">
    <source>
        <dbReference type="SAM" id="Phobius"/>
    </source>
</evidence>
<accession>A0ABN3CSI1</accession>
<keyword evidence="3" id="KW-0732">Signal</keyword>
<evidence type="ECO:0000313" key="4">
    <source>
        <dbReference type="EMBL" id="GAA2212186.1"/>
    </source>
</evidence>
<keyword evidence="5" id="KW-1185">Reference proteome</keyword>
<keyword evidence="2" id="KW-1133">Transmembrane helix</keyword>
<keyword evidence="2" id="KW-0472">Membrane</keyword>
<feature type="compositionally biased region" description="Polar residues" evidence="1">
    <location>
        <begin position="205"/>
        <end position="221"/>
    </location>
</feature>
<evidence type="ECO:0000256" key="1">
    <source>
        <dbReference type="SAM" id="MobiDB-lite"/>
    </source>
</evidence>
<evidence type="ECO:0000256" key="3">
    <source>
        <dbReference type="SAM" id="SignalP"/>
    </source>
</evidence>
<dbReference type="Proteomes" id="UP001499843">
    <property type="component" value="Unassembled WGS sequence"/>
</dbReference>
<protein>
    <submittedName>
        <fullName evidence="4">Uncharacterized protein</fullName>
    </submittedName>
</protein>
<name>A0ABN3CSI1_9ACTN</name>